<proteinExistence type="predicted"/>
<feature type="transmembrane region" description="Helical" evidence="5">
    <location>
        <begin position="156"/>
        <end position="173"/>
    </location>
</feature>
<feature type="domain" description="ABC-2 type transporter transmembrane" evidence="6">
    <location>
        <begin position="47"/>
        <end position="220"/>
    </location>
</feature>
<evidence type="ECO:0000256" key="2">
    <source>
        <dbReference type="ARBA" id="ARBA00022692"/>
    </source>
</evidence>
<keyword evidence="2 5" id="KW-0812">Transmembrane</keyword>
<name>A0A174EYF8_9FIRM</name>
<dbReference type="AlphaFoldDB" id="A0A174EYF8"/>
<evidence type="ECO:0000256" key="1">
    <source>
        <dbReference type="ARBA" id="ARBA00004141"/>
    </source>
</evidence>
<evidence type="ECO:0000313" key="7">
    <source>
        <dbReference type="EMBL" id="CUO41688.1"/>
    </source>
</evidence>
<dbReference type="RefSeq" id="WP_055153016.1">
    <property type="nucleotide sequence ID" value="NZ_CYZU01000017.1"/>
</dbReference>
<protein>
    <submittedName>
        <fullName evidence="7">ABC-type transport system involved in multi-copper enzyme maturation, permease component</fullName>
    </submittedName>
</protein>
<feature type="transmembrane region" description="Helical" evidence="5">
    <location>
        <begin position="92"/>
        <end position="115"/>
    </location>
</feature>
<evidence type="ECO:0000313" key="8">
    <source>
        <dbReference type="Proteomes" id="UP000095544"/>
    </source>
</evidence>
<dbReference type="STRING" id="39482.ERS852491_02148"/>
<feature type="transmembrane region" description="Helical" evidence="5">
    <location>
        <begin position="204"/>
        <end position="223"/>
    </location>
</feature>
<organism evidence="7 8">
    <name type="scientific">Faecalicatena contorta</name>
    <dbReference type="NCBI Taxonomy" id="39482"/>
    <lineage>
        <taxon>Bacteria</taxon>
        <taxon>Bacillati</taxon>
        <taxon>Bacillota</taxon>
        <taxon>Clostridia</taxon>
        <taxon>Lachnospirales</taxon>
        <taxon>Lachnospiraceae</taxon>
        <taxon>Faecalicatena</taxon>
    </lineage>
</organism>
<dbReference type="Proteomes" id="UP000095544">
    <property type="component" value="Unassembled WGS sequence"/>
</dbReference>
<feature type="transmembrane region" description="Helical" evidence="5">
    <location>
        <begin position="21"/>
        <end position="42"/>
    </location>
</feature>
<feature type="transmembrane region" description="Helical" evidence="5">
    <location>
        <begin position="48"/>
        <end position="71"/>
    </location>
</feature>
<dbReference type="GO" id="GO:0140359">
    <property type="term" value="F:ABC-type transporter activity"/>
    <property type="evidence" value="ECO:0007669"/>
    <property type="project" value="InterPro"/>
</dbReference>
<dbReference type="InterPro" id="IPR013525">
    <property type="entry name" value="ABC2_TM"/>
</dbReference>
<accession>A0A174EYF8</accession>
<keyword evidence="4 5" id="KW-0472">Membrane</keyword>
<sequence length="230" mass="25061">MRNVTAILKKQWKDTLKNKNVLIQFVMFPVLAVIMTFAVEMPGLPRNYFVYMFASMYIGMAPLIATTEVLAEEKEKHTLKALLMANVRMPQYLAAVGGCVLLACLAGTVCFGLTAGLSGMAFLKFCGVMMTGIILSVLIGAIIGTACKSQMSATSLTVPVMMVLSFLPMLSTFNDTIKKIAAVFYSQQIYLMISGMDDGGTAKAWGTILVNLGILTVVFIYVYRKLAEES</sequence>
<evidence type="ECO:0000256" key="4">
    <source>
        <dbReference type="ARBA" id="ARBA00023136"/>
    </source>
</evidence>
<evidence type="ECO:0000256" key="5">
    <source>
        <dbReference type="SAM" id="Phobius"/>
    </source>
</evidence>
<dbReference type="GO" id="GO:0016020">
    <property type="term" value="C:membrane"/>
    <property type="evidence" value="ECO:0007669"/>
    <property type="project" value="UniProtKB-SubCell"/>
</dbReference>
<comment type="subcellular location">
    <subcellularLocation>
        <location evidence="1">Membrane</location>
        <topology evidence="1">Multi-pass membrane protein</topology>
    </subcellularLocation>
</comment>
<evidence type="ECO:0000259" key="6">
    <source>
        <dbReference type="Pfam" id="PF12698"/>
    </source>
</evidence>
<feature type="transmembrane region" description="Helical" evidence="5">
    <location>
        <begin position="121"/>
        <end position="144"/>
    </location>
</feature>
<dbReference type="EMBL" id="CYZU01000017">
    <property type="protein sequence ID" value="CUO41688.1"/>
    <property type="molecule type" value="Genomic_DNA"/>
</dbReference>
<keyword evidence="3 5" id="KW-1133">Transmembrane helix</keyword>
<evidence type="ECO:0000256" key="3">
    <source>
        <dbReference type="ARBA" id="ARBA00022989"/>
    </source>
</evidence>
<reference evidence="7 8" key="1">
    <citation type="submission" date="2015-09" db="EMBL/GenBank/DDBJ databases">
        <authorList>
            <consortium name="Pathogen Informatics"/>
        </authorList>
    </citation>
    <scope>NUCLEOTIDE SEQUENCE [LARGE SCALE GENOMIC DNA]</scope>
    <source>
        <strain evidence="7 8">2789STDY5834876</strain>
    </source>
</reference>
<dbReference type="Pfam" id="PF12698">
    <property type="entry name" value="ABC2_membrane_3"/>
    <property type="match status" value="1"/>
</dbReference>
<dbReference type="OrthoDB" id="3182222at2"/>
<gene>
    <name evidence="7" type="ORF">ERS852491_02148</name>
</gene>